<name>A0AAD5RJZ6_9PEZI</name>
<dbReference type="Gene3D" id="2.60.420.10">
    <property type="entry name" value="Maltose phosphorylase, domain 3"/>
    <property type="match status" value="1"/>
</dbReference>
<evidence type="ECO:0000259" key="5">
    <source>
        <dbReference type="Pfam" id="PF08531"/>
    </source>
</evidence>
<dbReference type="Pfam" id="PF05592">
    <property type="entry name" value="Bac_rhamnosid"/>
    <property type="match status" value="1"/>
</dbReference>
<dbReference type="InterPro" id="IPR012341">
    <property type="entry name" value="6hp_glycosidase-like_sf"/>
</dbReference>
<keyword evidence="9" id="KW-1185">Reference proteome</keyword>
<gene>
    <name evidence="8" type="ORF">MKZ38_005755</name>
</gene>
<reference evidence="8" key="1">
    <citation type="submission" date="2022-07" db="EMBL/GenBank/DDBJ databases">
        <title>Draft genome sequence of Zalerion maritima ATCC 34329, a (micro)plastics degrading marine fungus.</title>
        <authorList>
            <person name="Paco A."/>
            <person name="Goncalves M.F.M."/>
            <person name="Rocha-Santos T.A.P."/>
            <person name="Alves A."/>
        </authorList>
    </citation>
    <scope>NUCLEOTIDE SEQUENCE</scope>
    <source>
        <strain evidence="8">ATCC 34329</strain>
    </source>
</reference>
<evidence type="ECO:0000256" key="2">
    <source>
        <dbReference type="ARBA" id="ARBA00012652"/>
    </source>
</evidence>
<dbReference type="EMBL" id="JAKWBI020000346">
    <property type="protein sequence ID" value="KAJ2896187.1"/>
    <property type="molecule type" value="Genomic_DNA"/>
</dbReference>
<dbReference type="InterPro" id="IPR008928">
    <property type="entry name" value="6-hairpin_glycosidase_sf"/>
</dbReference>
<dbReference type="GO" id="GO:0005975">
    <property type="term" value="P:carbohydrate metabolic process"/>
    <property type="evidence" value="ECO:0007669"/>
    <property type="project" value="InterPro"/>
</dbReference>
<organism evidence="8 9">
    <name type="scientific">Zalerion maritima</name>
    <dbReference type="NCBI Taxonomy" id="339359"/>
    <lineage>
        <taxon>Eukaryota</taxon>
        <taxon>Fungi</taxon>
        <taxon>Dikarya</taxon>
        <taxon>Ascomycota</taxon>
        <taxon>Pezizomycotina</taxon>
        <taxon>Sordariomycetes</taxon>
        <taxon>Lulworthiomycetidae</taxon>
        <taxon>Lulworthiales</taxon>
        <taxon>Lulworthiaceae</taxon>
        <taxon>Zalerion</taxon>
    </lineage>
</organism>
<comment type="caution">
    <text evidence="8">The sequence shown here is derived from an EMBL/GenBank/DDBJ whole genome shotgun (WGS) entry which is preliminary data.</text>
</comment>
<dbReference type="Pfam" id="PF17390">
    <property type="entry name" value="Bac_rhamnosid_C"/>
    <property type="match status" value="1"/>
</dbReference>
<dbReference type="EC" id="3.2.1.40" evidence="2"/>
<evidence type="ECO:0000313" key="9">
    <source>
        <dbReference type="Proteomes" id="UP001201980"/>
    </source>
</evidence>
<dbReference type="Pfam" id="PF08531">
    <property type="entry name" value="Bac_rhamnosid_N"/>
    <property type="match status" value="1"/>
</dbReference>
<dbReference type="Gene3D" id="1.50.10.10">
    <property type="match status" value="1"/>
</dbReference>
<protein>
    <recommendedName>
        <fullName evidence="2">alpha-L-rhamnosidase</fullName>
        <ecNumber evidence="2">3.2.1.40</ecNumber>
    </recommendedName>
</protein>
<evidence type="ECO:0000313" key="8">
    <source>
        <dbReference type="EMBL" id="KAJ2896187.1"/>
    </source>
</evidence>
<dbReference type="PANTHER" id="PTHR33307">
    <property type="entry name" value="ALPHA-RHAMNOSIDASE (EUROFUNG)"/>
    <property type="match status" value="1"/>
</dbReference>
<sequence>MHLSIFDDDPLVESKFDVSPPTFEHHFSGLGVSTARPRISWTVSCAPSIQDCSQMAYQVEIQFAGSDTVHREIRFVGDSVLVPWPLSRSLRSREQARVRVRVAHTKVQYEWPLVSHWSPWSLVECSILSPEDWDAVPITTNLKADQEAPNVPLGNTEAVHCVDKSRSSSPVLFRKVFYIPYPNVALLSARLYITAFGLYEAYINGHRMGHPNACMAPGWQSYQFRHCYQVFDVKSSIRHGFNVIAVEVAEGWYSGRLGPGSGIRNFYGKDLALLAQLEVFFDDPRLRKVTYVTDKTWKTCPSPIYTSEIYDGEVWDSNAATFLAGWENDHLFWDDQWVCARELPFPTTRLVSPDAPPVRATRIEKPTQIWRTESGHTIIDFGQNLVGKLSVTDVSGLPGSFITFYHAEVMEKGELGRRPLRAAKARDRIILGDTVIKEWHPKYTFHGFRYVQVEGWLPSKDQVTALVIHTDLERIGHFKCSDLNVNQLHDNVVWSMRGNFLSVPTDCPQRDERLGWTGDINVFAPTAQFLYKATGMLSGWLEATEQRQEKGVVPVVVPNVLNYLFPVKATALWGDACVMVPRCLYQYSGDRAILQRQYPSMRSWLLEGIKHGSDGLWHPQTSQYGDWLDPSAAPNDPSHGKTDPHYVANAYLLHVTKELARTAECLGYSDDTLLFDARHRQLARAFRATYFTSDGELTVDSQTGHALAIAFNLLGESSENERHGNRLVELVEENGYKVGTGFAGTPVILHALSMTGHTDTAYKMLFQTECPSWLYPITMGATTIWERWDSMLPDGTINPGSMTSFNHYALGSVADWLHGVVGGLRPRTEGWKTFYMAPQPGNRVRSAEVSFKSSYGLIRCRWWVLCDDGSVPVADRDYKTLQFRATFEIPPNTKAFVTFPGRWCEGKWVGSGGHDYENMYWPKTKRSVE</sequence>
<dbReference type="AlphaFoldDB" id="A0AAD5RJZ6"/>
<evidence type="ECO:0000256" key="1">
    <source>
        <dbReference type="ARBA" id="ARBA00001445"/>
    </source>
</evidence>
<dbReference type="InterPro" id="IPR013783">
    <property type="entry name" value="Ig-like_fold"/>
</dbReference>
<dbReference type="InterPro" id="IPR008902">
    <property type="entry name" value="Rhamnosid_concanavalin"/>
</dbReference>
<dbReference type="Gene3D" id="2.60.120.260">
    <property type="entry name" value="Galactose-binding domain-like"/>
    <property type="match status" value="2"/>
</dbReference>
<dbReference type="InterPro" id="IPR035398">
    <property type="entry name" value="Bac_rhamnosid_C"/>
</dbReference>
<evidence type="ECO:0000259" key="7">
    <source>
        <dbReference type="Pfam" id="PF17390"/>
    </source>
</evidence>
<dbReference type="PANTHER" id="PTHR33307:SF6">
    <property type="entry name" value="ALPHA-RHAMNOSIDASE (EUROFUNG)-RELATED"/>
    <property type="match status" value="1"/>
</dbReference>
<dbReference type="Pfam" id="PF25788">
    <property type="entry name" value="Ig_Rha78A_N"/>
    <property type="match status" value="1"/>
</dbReference>
<dbReference type="Gene3D" id="2.60.40.10">
    <property type="entry name" value="Immunoglobulins"/>
    <property type="match status" value="1"/>
</dbReference>
<feature type="domain" description="Alpha-L-rhamnosidase six-hairpin glycosidase" evidence="6">
    <location>
        <begin position="474"/>
        <end position="820"/>
    </location>
</feature>
<dbReference type="InterPro" id="IPR035396">
    <property type="entry name" value="Bac_rhamnosid6H"/>
</dbReference>
<keyword evidence="3" id="KW-0378">Hydrolase</keyword>
<feature type="domain" description="Alpha-L-rhamnosidase C-terminal" evidence="7">
    <location>
        <begin position="823"/>
        <end position="901"/>
    </location>
</feature>
<feature type="domain" description="Bacterial alpha-L-rhamnosidase N-terminal" evidence="5">
    <location>
        <begin position="187"/>
        <end position="361"/>
    </location>
</feature>
<feature type="domain" description="Alpha-L-rhamnosidase concanavalin-like" evidence="4">
    <location>
        <begin position="371"/>
        <end position="469"/>
    </location>
</feature>
<dbReference type="InterPro" id="IPR013737">
    <property type="entry name" value="Bac_rhamnosid_N"/>
</dbReference>
<comment type="catalytic activity">
    <reaction evidence="1">
        <text>Hydrolysis of terminal non-reducing alpha-L-rhamnose residues in alpha-L-rhamnosides.</text>
        <dbReference type="EC" id="3.2.1.40"/>
    </reaction>
</comment>
<dbReference type="Pfam" id="PF17389">
    <property type="entry name" value="Bac_rhamnosid6H"/>
    <property type="match status" value="1"/>
</dbReference>
<evidence type="ECO:0000259" key="6">
    <source>
        <dbReference type="Pfam" id="PF17389"/>
    </source>
</evidence>
<dbReference type="SUPFAM" id="SSF48208">
    <property type="entry name" value="Six-hairpin glycosidases"/>
    <property type="match status" value="1"/>
</dbReference>
<accession>A0AAD5RJZ6</accession>
<dbReference type="GO" id="GO:0030596">
    <property type="term" value="F:alpha-L-rhamnosidase activity"/>
    <property type="evidence" value="ECO:0007669"/>
    <property type="project" value="UniProtKB-EC"/>
</dbReference>
<dbReference type="Proteomes" id="UP001201980">
    <property type="component" value="Unassembled WGS sequence"/>
</dbReference>
<dbReference type="InterPro" id="IPR016007">
    <property type="entry name" value="Alpha_rhamnosid"/>
</dbReference>
<evidence type="ECO:0000259" key="4">
    <source>
        <dbReference type="Pfam" id="PF05592"/>
    </source>
</evidence>
<evidence type="ECO:0000256" key="3">
    <source>
        <dbReference type="ARBA" id="ARBA00022801"/>
    </source>
</evidence>
<proteinExistence type="predicted"/>